<dbReference type="RefSeq" id="WP_244516664.1">
    <property type="nucleotide sequence ID" value="NZ_FNTV01000001.1"/>
</dbReference>
<dbReference type="Pfam" id="PF12697">
    <property type="entry name" value="Abhydrolase_6"/>
    <property type="match status" value="1"/>
</dbReference>
<dbReference type="GO" id="GO:0003824">
    <property type="term" value="F:catalytic activity"/>
    <property type="evidence" value="ECO:0007669"/>
    <property type="project" value="UniProtKB-ARBA"/>
</dbReference>
<name>A0A1H5DYL4_9MICC</name>
<dbReference type="InterPro" id="IPR000073">
    <property type="entry name" value="AB_hydrolase_1"/>
</dbReference>
<dbReference type="GO" id="GO:0016020">
    <property type="term" value="C:membrane"/>
    <property type="evidence" value="ECO:0007669"/>
    <property type="project" value="TreeGrafter"/>
</dbReference>
<evidence type="ECO:0000313" key="2">
    <source>
        <dbReference type="EMBL" id="SED83961.1"/>
    </source>
</evidence>
<dbReference type="Gene3D" id="3.40.50.1820">
    <property type="entry name" value="alpha/beta hydrolase"/>
    <property type="match status" value="1"/>
</dbReference>
<gene>
    <name evidence="2" type="ORF">SAMN04489740_0102</name>
</gene>
<dbReference type="InterPro" id="IPR050266">
    <property type="entry name" value="AB_hydrolase_sf"/>
</dbReference>
<proteinExistence type="predicted"/>
<dbReference type="AlphaFoldDB" id="A0A1H5DYL4"/>
<reference evidence="2 3" key="1">
    <citation type="submission" date="2016-10" db="EMBL/GenBank/DDBJ databases">
        <authorList>
            <person name="de Groot N.N."/>
        </authorList>
    </citation>
    <scope>NUCLEOTIDE SEQUENCE [LARGE SCALE GENOMIC DNA]</scope>
    <source>
        <strain evidence="2 3">DSM 22274</strain>
    </source>
</reference>
<dbReference type="EMBL" id="FNTV01000001">
    <property type="protein sequence ID" value="SED83961.1"/>
    <property type="molecule type" value="Genomic_DNA"/>
</dbReference>
<accession>A0A1H5DYL4</accession>
<dbReference type="PANTHER" id="PTHR43798:SF33">
    <property type="entry name" value="HYDROLASE, PUTATIVE (AFU_ORTHOLOGUE AFUA_2G14860)-RELATED"/>
    <property type="match status" value="1"/>
</dbReference>
<protein>
    <submittedName>
        <fullName evidence="2">Pimeloyl-ACP methyl ester carboxylesterase</fullName>
    </submittedName>
</protein>
<dbReference type="PANTHER" id="PTHR43798">
    <property type="entry name" value="MONOACYLGLYCEROL LIPASE"/>
    <property type="match status" value="1"/>
</dbReference>
<dbReference type="Proteomes" id="UP000182725">
    <property type="component" value="Unassembled WGS sequence"/>
</dbReference>
<organism evidence="2 3">
    <name type="scientific">Arthrobacter alpinus</name>
    <dbReference type="NCBI Taxonomy" id="656366"/>
    <lineage>
        <taxon>Bacteria</taxon>
        <taxon>Bacillati</taxon>
        <taxon>Actinomycetota</taxon>
        <taxon>Actinomycetes</taxon>
        <taxon>Micrococcales</taxon>
        <taxon>Micrococcaceae</taxon>
        <taxon>Arthrobacter</taxon>
    </lineage>
</organism>
<dbReference type="InterPro" id="IPR029058">
    <property type="entry name" value="AB_hydrolase_fold"/>
</dbReference>
<evidence type="ECO:0000259" key="1">
    <source>
        <dbReference type="Pfam" id="PF12697"/>
    </source>
</evidence>
<sequence>MRKFLRILLKVIAVFVAVVAVALATTTIVNASASKSEAGRIESYGQRVTVDGKQMNVLIQGDAAETVVLLPGFGTAAPALDFAPLIAELAPHYRVVVVEPFGYGLSDETEKPRTAQNINTEVHSALASLGIDRYALMGHSIAGIYALDYANRFRGELTAFVGIDSSVPTQPGMDDALPIAAMKTAKTLGLTRVLMSMAGDPYAGLPYDDDMKEQMKLLSLKNSMSSTYSDEMEHFASNFTSSRSQSFPRDLPVLEFVQRENTDVEGWLPLHEEQVASVDTGELIQLDATHYLHHTKSPEIAENFTRFMASVNQNRT</sequence>
<dbReference type="SUPFAM" id="SSF53474">
    <property type="entry name" value="alpha/beta-Hydrolases"/>
    <property type="match status" value="1"/>
</dbReference>
<evidence type="ECO:0000313" key="3">
    <source>
        <dbReference type="Proteomes" id="UP000182725"/>
    </source>
</evidence>
<feature type="domain" description="AB hydrolase-1" evidence="1">
    <location>
        <begin position="67"/>
        <end position="294"/>
    </location>
</feature>